<dbReference type="Pfam" id="PF04304">
    <property type="entry name" value="DUF454"/>
    <property type="match status" value="1"/>
</dbReference>
<proteinExistence type="predicted"/>
<dbReference type="EMBL" id="AYZM01000134">
    <property type="protein sequence ID" value="KRN19936.1"/>
    <property type="molecule type" value="Genomic_DNA"/>
</dbReference>
<accession>A0A0R2EUC0</accession>
<dbReference type="PATRIC" id="fig|1423804.4.peg.1692"/>
<keyword evidence="3" id="KW-1185">Reference proteome</keyword>
<evidence type="ECO:0008006" key="4">
    <source>
        <dbReference type="Google" id="ProtNLM"/>
    </source>
</evidence>
<dbReference type="AlphaFoldDB" id="A0A0R2EUC0"/>
<evidence type="ECO:0000256" key="1">
    <source>
        <dbReference type="SAM" id="Phobius"/>
    </source>
</evidence>
<sequence length="71" mass="8015">MKIIWSFLTVAGFVGAIIGALLPVIPGIPFLILAIYSLKKLSPSFHRWLSNTRLAKWLQERQPKLAKWLVG</sequence>
<keyword evidence="1" id="KW-1133">Transmembrane helix</keyword>
<dbReference type="STRING" id="1423804.FD14_GL001566"/>
<evidence type="ECO:0000313" key="2">
    <source>
        <dbReference type="EMBL" id="KRN19936.1"/>
    </source>
</evidence>
<organism evidence="2 3">
    <name type="scientific">Secundilactobacillus similis DSM 23365 = JCM 2765</name>
    <dbReference type="NCBI Taxonomy" id="1423804"/>
    <lineage>
        <taxon>Bacteria</taxon>
        <taxon>Bacillati</taxon>
        <taxon>Bacillota</taxon>
        <taxon>Bacilli</taxon>
        <taxon>Lactobacillales</taxon>
        <taxon>Lactobacillaceae</taxon>
        <taxon>Secundilactobacillus</taxon>
    </lineage>
</organism>
<keyword evidence="1" id="KW-0812">Transmembrane</keyword>
<keyword evidence="1" id="KW-0472">Membrane</keyword>
<protein>
    <recommendedName>
        <fullName evidence="4">DUF454 domain-containing protein</fullName>
    </recommendedName>
</protein>
<gene>
    <name evidence="2" type="ORF">FD14_GL001566</name>
</gene>
<evidence type="ECO:0000313" key="3">
    <source>
        <dbReference type="Proteomes" id="UP000051442"/>
    </source>
</evidence>
<dbReference type="Proteomes" id="UP000051442">
    <property type="component" value="Unassembled WGS sequence"/>
</dbReference>
<name>A0A0R2EUC0_9LACO</name>
<comment type="caution">
    <text evidence="2">The sequence shown here is derived from an EMBL/GenBank/DDBJ whole genome shotgun (WGS) entry which is preliminary data.</text>
</comment>
<reference evidence="2 3" key="1">
    <citation type="journal article" date="2015" name="Genome Announc.">
        <title>Expanding the biotechnology potential of lactobacilli through comparative genomics of 213 strains and associated genera.</title>
        <authorList>
            <person name="Sun Z."/>
            <person name="Harris H.M."/>
            <person name="McCann A."/>
            <person name="Guo C."/>
            <person name="Argimon S."/>
            <person name="Zhang W."/>
            <person name="Yang X."/>
            <person name="Jeffery I.B."/>
            <person name="Cooney J.C."/>
            <person name="Kagawa T.F."/>
            <person name="Liu W."/>
            <person name="Song Y."/>
            <person name="Salvetti E."/>
            <person name="Wrobel A."/>
            <person name="Rasinkangas P."/>
            <person name="Parkhill J."/>
            <person name="Rea M.C."/>
            <person name="O'Sullivan O."/>
            <person name="Ritari J."/>
            <person name="Douillard F.P."/>
            <person name="Paul Ross R."/>
            <person name="Yang R."/>
            <person name="Briner A.E."/>
            <person name="Felis G.E."/>
            <person name="de Vos W.M."/>
            <person name="Barrangou R."/>
            <person name="Klaenhammer T.R."/>
            <person name="Caufield P.W."/>
            <person name="Cui Y."/>
            <person name="Zhang H."/>
            <person name="O'Toole P.W."/>
        </authorList>
    </citation>
    <scope>NUCLEOTIDE SEQUENCE [LARGE SCALE GENOMIC DNA]</scope>
    <source>
        <strain evidence="2 3">DSM 23365</strain>
    </source>
</reference>
<dbReference type="InterPro" id="IPR007401">
    <property type="entry name" value="DUF454"/>
</dbReference>
<feature type="transmembrane region" description="Helical" evidence="1">
    <location>
        <begin position="12"/>
        <end position="38"/>
    </location>
</feature>